<name>A0A1Y1YJK1_9FUNG</name>
<dbReference type="Proteomes" id="UP000193498">
    <property type="component" value="Unassembled WGS sequence"/>
</dbReference>
<feature type="region of interest" description="Disordered" evidence="7">
    <location>
        <begin position="62"/>
        <end position="115"/>
    </location>
</feature>
<evidence type="ECO:0000256" key="4">
    <source>
        <dbReference type="ARBA" id="ARBA00023163"/>
    </source>
</evidence>
<keyword evidence="10" id="KW-1185">Reference proteome</keyword>
<dbReference type="PANTHER" id="PTHR13044:SF14">
    <property type="entry name" value="CRYPTOCEPHAL, ISOFORM A"/>
    <property type="match status" value="1"/>
</dbReference>
<evidence type="ECO:0000313" key="10">
    <source>
        <dbReference type="Proteomes" id="UP000193498"/>
    </source>
</evidence>
<dbReference type="PANTHER" id="PTHR13044">
    <property type="entry name" value="ACTIVATING TRANSCRIPTION FACTOR ATF 4/5"/>
    <property type="match status" value="1"/>
</dbReference>
<protein>
    <recommendedName>
        <fullName evidence="8">BZIP domain-containing protein</fullName>
    </recommendedName>
</protein>
<reference evidence="9 10" key="1">
    <citation type="submission" date="2016-07" db="EMBL/GenBank/DDBJ databases">
        <title>Pervasive Adenine N6-methylation of Active Genes in Fungi.</title>
        <authorList>
            <consortium name="DOE Joint Genome Institute"/>
            <person name="Mondo S.J."/>
            <person name="Dannebaum R.O."/>
            <person name="Kuo R.C."/>
            <person name="Labutti K."/>
            <person name="Haridas S."/>
            <person name="Kuo A."/>
            <person name="Salamov A."/>
            <person name="Ahrendt S.R."/>
            <person name="Lipzen A."/>
            <person name="Sullivan W."/>
            <person name="Andreopoulos W.B."/>
            <person name="Clum A."/>
            <person name="Lindquist E."/>
            <person name="Daum C."/>
            <person name="Ramamoorthy G.K."/>
            <person name="Gryganskyi A."/>
            <person name="Culley D."/>
            <person name="Magnuson J.K."/>
            <person name="James T.Y."/>
            <person name="O'Malley M.A."/>
            <person name="Stajich J.E."/>
            <person name="Spatafora J.W."/>
            <person name="Visel A."/>
            <person name="Grigoriev I.V."/>
        </authorList>
    </citation>
    <scope>NUCLEOTIDE SEQUENCE [LARGE SCALE GENOMIC DNA]</scope>
    <source>
        <strain evidence="9 10">CBS 931.73</strain>
    </source>
</reference>
<dbReference type="SUPFAM" id="SSF57959">
    <property type="entry name" value="Leucine zipper domain"/>
    <property type="match status" value="1"/>
</dbReference>
<feature type="compositionally biased region" description="Basic and acidic residues" evidence="7">
    <location>
        <begin position="84"/>
        <end position="104"/>
    </location>
</feature>
<evidence type="ECO:0000313" key="9">
    <source>
        <dbReference type="EMBL" id="ORX98197.1"/>
    </source>
</evidence>
<dbReference type="PROSITE" id="PS50217">
    <property type="entry name" value="BZIP"/>
    <property type="match status" value="1"/>
</dbReference>
<keyword evidence="4" id="KW-0804">Transcription</keyword>
<proteinExistence type="predicted"/>
<dbReference type="STRING" id="1314790.A0A1Y1YJK1"/>
<dbReference type="InParanoid" id="A0A1Y1YJK1"/>
<evidence type="ECO:0000256" key="6">
    <source>
        <dbReference type="SAM" id="Coils"/>
    </source>
</evidence>
<dbReference type="GO" id="GO:0005634">
    <property type="term" value="C:nucleus"/>
    <property type="evidence" value="ECO:0007669"/>
    <property type="project" value="UniProtKB-SubCell"/>
</dbReference>
<accession>A0A1Y1YJK1</accession>
<dbReference type="GO" id="GO:0001228">
    <property type="term" value="F:DNA-binding transcription activator activity, RNA polymerase II-specific"/>
    <property type="evidence" value="ECO:0007669"/>
    <property type="project" value="TreeGrafter"/>
</dbReference>
<dbReference type="InterPro" id="IPR046347">
    <property type="entry name" value="bZIP_sf"/>
</dbReference>
<keyword evidence="5" id="KW-0539">Nucleus</keyword>
<dbReference type="PROSITE" id="PS00036">
    <property type="entry name" value="BZIP_BASIC"/>
    <property type="match status" value="1"/>
</dbReference>
<dbReference type="Gene3D" id="1.20.5.170">
    <property type="match status" value="1"/>
</dbReference>
<evidence type="ECO:0000256" key="1">
    <source>
        <dbReference type="ARBA" id="ARBA00004123"/>
    </source>
</evidence>
<dbReference type="OrthoDB" id="1939598at2759"/>
<evidence type="ECO:0000256" key="5">
    <source>
        <dbReference type="ARBA" id="ARBA00023242"/>
    </source>
</evidence>
<dbReference type="EMBL" id="MCFE01000118">
    <property type="protein sequence ID" value="ORX98197.1"/>
    <property type="molecule type" value="Genomic_DNA"/>
</dbReference>
<dbReference type="SMART" id="SM00338">
    <property type="entry name" value="BRLZ"/>
    <property type="match status" value="1"/>
</dbReference>
<dbReference type="Pfam" id="PF07716">
    <property type="entry name" value="bZIP_2"/>
    <property type="match status" value="1"/>
</dbReference>
<feature type="coiled-coil region" evidence="6">
    <location>
        <begin position="123"/>
        <end position="164"/>
    </location>
</feature>
<dbReference type="InterPro" id="IPR004827">
    <property type="entry name" value="bZIP"/>
</dbReference>
<dbReference type="CDD" id="cd14705">
    <property type="entry name" value="bZIP_Zip1"/>
    <property type="match status" value="1"/>
</dbReference>
<keyword evidence="2" id="KW-0805">Transcription regulation</keyword>
<evidence type="ECO:0000256" key="7">
    <source>
        <dbReference type="SAM" id="MobiDB-lite"/>
    </source>
</evidence>
<organism evidence="9 10">
    <name type="scientific">Basidiobolus meristosporus CBS 931.73</name>
    <dbReference type="NCBI Taxonomy" id="1314790"/>
    <lineage>
        <taxon>Eukaryota</taxon>
        <taxon>Fungi</taxon>
        <taxon>Fungi incertae sedis</taxon>
        <taxon>Zoopagomycota</taxon>
        <taxon>Entomophthoromycotina</taxon>
        <taxon>Basidiobolomycetes</taxon>
        <taxon>Basidiobolales</taxon>
        <taxon>Basidiobolaceae</taxon>
        <taxon>Basidiobolus</taxon>
    </lineage>
</organism>
<comment type="subcellular location">
    <subcellularLocation>
        <location evidence="1">Nucleus</location>
    </subcellularLocation>
</comment>
<keyword evidence="3" id="KW-0238">DNA-binding</keyword>
<keyword evidence="6" id="KW-0175">Coiled coil</keyword>
<evidence type="ECO:0000256" key="2">
    <source>
        <dbReference type="ARBA" id="ARBA00023015"/>
    </source>
</evidence>
<sequence>MVNPTYDPFNLSFGSPPINTPALSQSAASPVNSFAIEAAELTSLIEPHPAFPLKTIDPALVESAPSKKSSEAPFLQNRKRRKSVKDQANDEDGNSEHTNVEMDKRRRNTAASARFRIKKKIREQELEKTVQDMTAKAESLASTVKDLEKEVEWLRALLLEKNADASKNSSSLAK</sequence>
<feature type="region of interest" description="Disordered" evidence="7">
    <location>
        <begin position="1"/>
        <end position="29"/>
    </location>
</feature>
<dbReference type="AlphaFoldDB" id="A0A1Y1YJK1"/>
<evidence type="ECO:0000256" key="3">
    <source>
        <dbReference type="ARBA" id="ARBA00023125"/>
    </source>
</evidence>
<feature type="domain" description="BZIP" evidence="8">
    <location>
        <begin position="104"/>
        <end position="161"/>
    </location>
</feature>
<comment type="caution">
    <text evidence="9">The sequence shown here is derived from an EMBL/GenBank/DDBJ whole genome shotgun (WGS) entry which is preliminary data.</text>
</comment>
<dbReference type="GO" id="GO:0000977">
    <property type="term" value="F:RNA polymerase II transcription regulatory region sequence-specific DNA binding"/>
    <property type="evidence" value="ECO:0007669"/>
    <property type="project" value="TreeGrafter"/>
</dbReference>
<evidence type="ECO:0000259" key="8">
    <source>
        <dbReference type="PROSITE" id="PS50217"/>
    </source>
</evidence>
<gene>
    <name evidence="9" type="ORF">K493DRAFT_214661</name>
</gene>